<gene>
    <name evidence="1" type="ORF">ParKJ_22910</name>
</gene>
<name>A0AAP5QBT2_9BURK</name>
<evidence type="ECO:0000313" key="2">
    <source>
        <dbReference type="Proteomes" id="UP001246473"/>
    </source>
</evidence>
<accession>A0AAP5QBT2</accession>
<evidence type="ECO:0000313" key="1">
    <source>
        <dbReference type="EMBL" id="MDT8840279.1"/>
    </source>
</evidence>
<reference evidence="1" key="1">
    <citation type="submission" date="2022-08" db="EMBL/GenBank/DDBJ databases">
        <authorList>
            <person name="Kim S.-J."/>
        </authorList>
    </citation>
    <scope>NUCLEOTIDE SEQUENCE</scope>
    <source>
        <strain evidence="1">KJ</strain>
    </source>
</reference>
<comment type="caution">
    <text evidence="1">The sequence shown here is derived from an EMBL/GenBank/DDBJ whole genome shotgun (WGS) entry which is preliminary data.</text>
</comment>
<dbReference type="EMBL" id="JANSLM010000008">
    <property type="protein sequence ID" value="MDT8840279.1"/>
    <property type="molecule type" value="Genomic_DNA"/>
</dbReference>
<dbReference type="RefSeq" id="WP_315697147.1">
    <property type="nucleotide sequence ID" value="NZ_JANSLM010000008.1"/>
</dbReference>
<organism evidence="1 2">
    <name type="scientific">Paraburkholderia fungorum</name>
    <dbReference type="NCBI Taxonomy" id="134537"/>
    <lineage>
        <taxon>Bacteria</taxon>
        <taxon>Pseudomonadati</taxon>
        <taxon>Pseudomonadota</taxon>
        <taxon>Betaproteobacteria</taxon>
        <taxon>Burkholderiales</taxon>
        <taxon>Burkholderiaceae</taxon>
        <taxon>Paraburkholderia</taxon>
    </lineage>
</organism>
<dbReference type="Proteomes" id="UP001246473">
    <property type="component" value="Unassembled WGS sequence"/>
</dbReference>
<dbReference type="AlphaFoldDB" id="A0AAP5QBT2"/>
<sequence>MLYRAFRFSGVGRWATLLPGVMGFLTVCLKVLRVRLLPLPAWCDPELTLRFANTSDKPLYGESGRVLFEVEAACIDLAQQCFPRKLLRRFDGTTGRYVLRVIATGGTLHAFPDLQRSFGIAEWRAIRILVAHPHFEDMISNYQAAFYDWIEAKDAAEKADREYAIDIENTYRSIERDIWSEAHDECAELGLV</sequence>
<protein>
    <submittedName>
        <fullName evidence="1">Uncharacterized protein</fullName>
    </submittedName>
</protein>
<proteinExistence type="predicted"/>